<proteinExistence type="predicted"/>
<evidence type="ECO:0000313" key="2">
    <source>
        <dbReference type="EMBL" id="KOB65604.1"/>
    </source>
</evidence>
<feature type="chain" id="PRO_5005572825" evidence="1">
    <location>
        <begin position="17"/>
        <end position="274"/>
    </location>
</feature>
<keyword evidence="1" id="KW-0732">Signal</keyword>
<protein>
    <submittedName>
        <fullName evidence="2">Putative cuticle protein CPH38</fullName>
    </submittedName>
</protein>
<comment type="caution">
    <text evidence="2">The sequence shown here is derived from an EMBL/GenBank/DDBJ whole genome shotgun (WGS) entry which is preliminary data.</text>
</comment>
<dbReference type="AlphaFoldDB" id="A0A0L7KRF3"/>
<feature type="signal peptide" evidence="1">
    <location>
        <begin position="1"/>
        <end position="16"/>
    </location>
</feature>
<sequence>MKFLVAIALIAAVASAGVIKPTQLSGELAEIQQIVAAINSPSTDPATAAALEAMLLDVMGVTPVQVVEVAQPSPIAVGPAIVEASPIAVGPAFVDFPLPDGGVVTAEEPTLTPVAVVAPSPAVVAPVTSENTPLVQIILNINQQAGTVESVVGPSPVVAPEAVQEVIVPGPVNIVDGADVIIPAPVVVDGVIVPGPVNIVDGADVIVPAPVVVDEVYQPGPVNVVDHIVVEPVQVVSPVVVEPVQVVAPIVVEPVIVGTPIIPAPAVVLPETLN</sequence>
<keyword evidence="3" id="KW-1185">Reference proteome</keyword>
<accession>A0A0L7KRF3</accession>
<reference evidence="2 3" key="1">
    <citation type="journal article" date="2015" name="Genome Biol. Evol.">
        <title>The genome of winter moth (Operophtera brumata) provides a genomic perspective on sexual dimorphism and phenology.</title>
        <authorList>
            <person name="Derks M.F."/>
            <person name="Smit S."/>
            <person name="Salis L."/>
            <person name="Schijlen E."/>
            <person name="Bossers A."/>
            <person name="Mateman C."/>
            <person name="Pijl A.S."/>
            <person name="de Ridder D."/>
            <person name="Groenen M.A."/>
            <person name="Visser M.E."/>
            <person name="Megens H.J."/>
        </authorList>
    </citation>
    <scope>NUCLEOTIDE SEQUENCE [LARGE SCALE GENOMIC DNA]</scope>
    <source>
        <strain evidence="2">WM2013NL</strain>
        <tissue evidence="2">Head and thorax</tissue>
    </source>
</reference>
<dbReference type="EMBL" id="JTDY01006902">
    <property type="protein sequence ID" value="KOB65604.1"/>
    <property type="molecule type" value="Genomic_DNA"/>
</dbReference>
<dbReference type="Proteomes" id="UP000037510">
    <property type="component" value="Unassembled WGS sequence"/>
</dbReference>
<evidence type="ECO:0000256" key="1">
    <source>
        <dbReference type="SAM" id="SignalP"/>
    </source>
</evidence>
<evidence type="ECO:0000313" key="3">
    <source>
        <dbReference type="Proteomes" id="UP000037510"/>
    </source>
</evidence>
<gene>
    <name evidence="2" type="ORF">OBRU01_16631</name>
</gene>
<name>A0A0L7KRF3_OPEBR</name>
<organism evidence="2 3">
    <name type="scientific">Operophtera brumata</name>
    <name type="common">Winter moth</name>
    <name type="synonym">Phalaena brumata</name>
    <dbReference type="NCBI Taxonomy" id="104452"/>
    <lineage>
        <taxon>Eukaryota</taxon>
        <taxon>Metazoa</taxon>
        <taxon>Ecdysozoa</taxon>
        <taxon>Arthropoda</taxon>
        <taxon>Hexapoda</taxon>
        <taxon>Insecta</taxon>
        <taxon>Pterygota</taxon>
        <taxon>Neoptera</taxon>
        <taxon>Endopterygota</taxon>
        <taxon>Lepidoptera</taxon>
        <taxon>Glossata</taxon>
        <taxon>Ditrysia</taxon>
        <taxon>Geometroidea</taxon>
        <taxon>Geometridae</taxon>
        <taxon>Larentiinae</taxon>
        <taxon>Operophtera</taxon>
    </lineage>
</organism>